<feature type="region of interest" description="Disordered" evidence="1">
    <location>
        <begin position="106"/>
        <end position="140"/>
    </location>
</feature>
<gene>
    <name evidence="4" type="ORF">UFOPK1392_00924</name>
</gene>
<dbReference type="InterPro" id="IPR013783">
    <property type="entry name" value="Ig-like_fold"/>
</dbReference>
<evidence type="ECO:0000256" key="1">
    <source>
        <dbReference type="SAM" id="MobiDB-lite"/>
    </source>
</evidence>
<dbReference type="PROSITE" id="PS50853">
    <property type="entry name" value="FN3"/>
    <property type="match status" value="1"/>
</dbReference>
<keyword evidence="2" id="KW-1133">Transmembrane helix</keyword>
<accession>A0A6J5YAE6</accession>
<keyword evidence="2" id="KW-0472">Membrane</keyword>
<feature type="compositionally biased region" description="Gly residues" evidence="1">
    <location>
        <begin position="303"/>
        <end position="336"/>
    </location>
</feature>
<dbReference type="Gene3D" id="2.60.40.10">
    <property type="entry name" value="Immunoglobulins"/>
    <property type="match status" value="1"/>
</dbReference>
<dbReference type="SUPFAM" id="SSF49265">
    <property type="entry name" value="Fibronectin type III"/>
    <property type="match status" value="1"/>
</dbReference>
<feature type="compositionally biased region" description="Gly residues" evidence="1">
    <location>
        <begin position="224"/>
        <end position="233"/>
    </location>
</feature>
<protein>
    <submittedName>
        <fullName evidence="4">Unannotated protein</fullName>
    </submittedName>
</protein>
<feature type="domain" description="Fibronectin type-III" evidence="3">
    <location>
        <begin position="367"/>
        <end position="455"/>
    </location>
</feature>
<feature type="compositionally biased region" description="Low complexity" evidence="1">
    <location>
        <begin position="451"/>
        <end position="478"/>
    </location>
</feature>
<dbReference type="Pfam" id="PF21722">
    <property type="entry name" value="Gly_rich_2"/>
    <property type="match status" value="1"/>
</dbReference>
<feature type="region of interest" description="Disordered" evidence="1">
    <location>
        <begin position="200"/>
        <end position="261"/>
    </location>
</feature>
<keyword evidence="2" id="KW-0812">Transmembrane</keyword>
<evidence type="ECO:0000256" key="2">
    <source>
        <dbReference type="SAM" id="Phobius"/>
    </source>
</evidence>
<feature type="compositionally biased region" description="Gly residues" evidence="1">
    <location>
        <begin position="107"/>
        <end position="116"/>
    </location>
</feature>
<proteinExistence type="predicted"/>
<evidence type="ECO:0000259" key="3">
    <source>
        <dbReference type="PROSITE" id="PS50853"/>
    </source>
</evidence>
<feature type="compositionally biased region" description="Low complexity" evidence="1">
    <location>
        <begin position="209"/>
        <end position="218"/>
    </location>
</feature>
<dbReference type="InterPro" id="IPR003961">
    <property type="entry name" value="FN3_dom"/>
</dbReference>
<organism evidence="4">
    <name type="scientific">freshwater metagenome</name>
    <dbReference type="NCBI Taxonomy" id="449393"/>
    <lineage>
        <taxon>unclassified sequences</taxon>
        <taxon>metagenomes</taxon>
        <taxon>ecological metagenomes</taxon>
    </lineage>
</organism>
<dbReference type="AlphaFoldDB" id="A0A6J5YAE6"/>
<dbReference type="CDD" id="cd00063">
    <property type="entry name" value="FN3"/>
    <property type="match status" value="1"/>
</dbReference>
<feature type="transmembrane region" description="Helical" evidence="2">
    <location>
        <begin position="484"/>
        <end position="502"/>
    </location>
</feature>
<dbReference type="SMART" id="SM00060">
    <property type="entry name" value="FN3"/>
    <property type="match status" value="1"/>
</dbReference>
<reference evidence="4" key="1">
    <citation type="submission" date="2020-05" db="EMBL/GenBank/DDBJ databases">
        <authorList>
            <person name="Chiriac C."/>
            <person name="Salcher M."/>
            <person name="Ghai R."/>
            <person name="Kavagutti S V."/>
        </authorList>
    </citation>
    <scope>NUCLEOTIDE SEQUENCE</scope>
</reference>
<dbReference type="InterPro" id="IPR036116">
    <property type="entry name" value="FN3_sf"/>
</dbReference>
<dbReference type="InterPro" id="IPR049304">
    <property type="entry name" value="Gly_rich_dom"/>
</dbReference>
<evidence type="ECO:0000313" key="4">
    <source>
        <dbReference type="EMBL" id="CAB4323174.1"/>
    </source>
</evidence>
<feature type="region of interest" description="Disordered" evidence="1">
    <location>
        <begin position="440"/>
        <end position="478"/>
    </location>
</feature>
<feature type="region of interest" description="Disordered" evidence="1">
    <location>
        <begin position="289"/>
        <end position="342"/>
    </location>
</feature>
<sequence>MSRSSRLRPALRRPVAIAAAFALSAGTALAFAPTAGAAAPLDCTDANLPKLAKATGGNISAVEGTDGAGDTTCYVVHTFTGSIAASKGAQTFTITSRNPVDVEYQLVGGGGGGGAGSSRDDANRIPGQQPESGGGAGGGGGAVNIGATTLVAGDYSVTVGNGGAAGAVGGTTAGTTAGGQGGSGGDSTFDDFTAVGGTGGFGGGGTGSGTVQTGTSSDPYAAGQRGGNSGSTPGGTLNAAPNQFAAPSGAGATGGGESSYSENGANGGNGFLSNISGSDIYYAGGGGGGTMHPASTPSRARVGGNGGNGGGGAGNATGNGANGVDGLGGGGGGGRSDGSDTVGSTNAGAGGFGGSGVVFLRYVALAAPAAPAAPTVVAGDSQVTVTITPLAETPDIYTVFVVGDPSKSCEITPPETSCVITGLTNGTDYTFTSVAGNAAGESVVSEPSEIGTPSAPTTTTTEATTTTTATPGPLPYTGSDSRSLASMALVMVALGGAVTLVARRRRLVD</sequence>
<dbReference type="EMBL" id="CAEMXZ010000030">
    <property type="protein sequence ID" value="CAB4323174.1"/>
    <property type="molecule type" value="Genomic_DNA"/>
</dbReference>
<name>A0A6J5YAE6_9ZZZZ</name>